<protein>
    <submittedName>
        <fullName evidence="1">Uncharacterized protein</fullName>
    </submittedName>
</protein>
<dbReference type="KEGG" id="pnd:Pla175_25050"/>
<reference evidence="1 2" key="1">
    <citation type="submission" date="2019-02" db="EMBL/GenBank/DDBJ databases">
        <title>Deep-cultivation of Planctomycetes and their phenomic and genomic characterization uncovers novel biology.</title>
        <authorList>
            <person name="Wiegand S."/>
            <person name="Jogler M."/>
            <person name="Boedeker C."/>
            <person name="Pinto D."/>
            <person name="Vollmers J."/>
            <person name="Rivas-Marin E."/>
            <person name="Kohn T."/>
            <person name="Peeters S.H."/>
            <person name="Heuer A."/>
            <person name="Rast P."/>
            <person name="Oberbeckmann S."/>
            <person name="Bunk B."/>
            <person name="Jeske O."/>
            <person name="Meyerdierks A."/>
            <person name="Storesund J.E."/>
            <person name="Kallscheuer N."/>
            <person name="Luecker S."/>
            <person name="Lage O.M."/>
            <person name="Pohl T."/>
            <person name="Merkel B.J."/>
            <person name="Hornburger P."/>
            <person name="Mueller R.-W."/>
            <person name="Bruemmer F."/>
            <person name="Labrenz M."/>
            <person name="Spormann A.M."/>
            <person name="Op den Camp H."/>
            <person name="Overmann J."/>
            <person name="Amann R."/>
            <person name="Jetten M.S.M."/>
            <person name="Mascher T."/>
            <person name="Medema M.H."/>
            <person name="Devos D.P."/>
            <person name="Kaster A.-K."/>
            <person name="Ovreas L."/>
            <person name="Rohde M."/>
            <person name="Galperin M.Y."/>
            <person name="Jogler C."/>
        </authorList>
    </citation>
    <scope>NUCLEOTIDE SEQUENCE [LARGE SCALE GENOMIC DNA]</scope>
    <source>
        <strain evidence="1 2">Pla175</strain>
    </source>
</reference>
<proteinExistence type="predicted"/>
<dbReference type="RefSeq" id="WP_145285002.1">
    <property type="nucleotide sequence ID" value="NZ_CP036291.1"/>
</dbReference>
<keyword evidence="2" id="KW-1185">Reference proteome</keyword>
<gene>
    <name evidence="1" type="ORF">Pla175_25050</name>
</gene>
<accession>A0A518DCC0</accession>
<evidence type="ECO:0000313" key="2">
    <source>
        <dbReference type="Proteomes" id="UP000317429"/>
    </source>
</evidence>
<sequence length="291" mass="32750">MVDATAAVGSSQEDTASRTLYQIASDELPVDSLQLVVSARELGESRLLVTDPERKTFAHIVPLQNASHPNQARRYAASDPSNLSLASERIGIFGKFAEMKFNQNPNHFGFNHFGDVTFTTALAGYPLSIKLHDLHERDPLGSGRRLFRCEFAPRPELFRTIEEADGHREPAVEWVLVLHPLEGGWHRLLDQRSGKVRRAIPMHSARLRAWLGLREKLADADPIERDVFQRVSSDIPYFSRFKVKDGHIVGVELYLTATNKHVIRHLVDLPRLESLTLQGESPSGKLLALQR</sequence>
<dbReference type="Proteomes" id="UP000317429">
    <property type="component" value="Chromosome"/>
</dbReference>
<evidence type="ECO:0000313" key="1">
    <source>
        <dbReference type="EMBL" id="QDU89119.1"/>
    </source>
</evidence>
<name>A0A518DCC0_9BACT</name>
<dbReference type="EMBL" id="CP036291">
    <property type="protein sequence ID" value="QDU89119.1"/>
    <property type="molecule type" value="Genomic_DNA"/>
</dbReference>
<dbReference type="AlphaFoldDB" id="A0A518DCC0"/>
<organism evidence="1 2">
    <name type="scientific">Pirellulimonas nuda</name>
    <dbReference type="NCBI Taxonomy" id="2528009"/>
    <lineage>
        <taxon>Bacteria</taxon>
        <taxon>Pseudomonadati</taxon>
        <taxon>Planctomycetota</taxon>
        <taxon>Planctomycetia</taxon>
        <taxon>Pirellulales</taxon>
        <taxon>Lacipirellulaceae</taxon>
        <taxon>Pirellulimonas</taxon>
    </lineage>
</organism>